<dbReference type="AlphaFoldDB" id="A0A6J6KIX9"/>
<dbReference type="EMBL" id="CAEZWD010000007">
    <property type="protein sequence ID" value="CAB4641992.1"/>
    <property type="molecule type" value="Genomic_DNA"/>
</dbReference>
<name>A0A6J6KIX9_9ZZZZ</name>
<evidence type="ECO:0000313" key="2">
    <source>
        <dbReference type="EMBL" id="CAB4649018.1"/>
    </source>
</evidence>
<evidence type="ECO:0000313" key="1">
    <source>
        <dbReference type="EMBL" id="CAB4641992.1"/>
    </source>
</evidence>
<proteinExistence type="predicted"/>
<sequence length="121" mass="13329">MSEQKGFSGKNVSEVTVESIRRGDITLDDVRIHPETLAKQAQVARDNGNPQLAENFLRAAELTSLSDELVMGYYDALRPGRSTPTQLLEIADELSKHGAEKNAELFRQAADVYARRGLAAK</sequence>
<protein>
    <submittedName>
        <fullName evidence="2">Unannotated protein</fullName>
    </submittedName>
</protein>
<reference evidence="2" key="1">
    <citation type="submission" date="2020-05" db="EMBL/GenBank/DDBJ databases">
        <authorList>
            <person name="Chiriac C."/>
            <person name="Salcher M."/>
            <person name="Ghai R."/>
            <person name="Kavagutti S V."/>
        </authorList>
    </citation>
    <scope>NUCLEOTIDE SEQUENCE</scope>
</reference>
<dbReference type="Pfam" id="PF02287">
    <property type="entry name" value="Dehydratase_SU"/>
    <property type="match status" value="1"/>
</dbReference>
<dbReference type="EMBL" id="CAEZWI010000030">
    <property type="protein sequence ID" value="CAB4649018.1"/>
    <property type="molecule type" value="Genomic_DNA"/>
</dbReference>
<organism evidence="2">
    <name type="scientific">freshwater metagenome</name>
    <dbReference type="NCBI Taxonomy" id="449393"/>
    <lineage>
        <taxon>unclassified sequences</taxon>
        <taxon>metagenomes</taxon>
        <taxon>ecological metagenomes</taxon>
    </lineage>
</organism>
<gene>
    <name evidence="1" type="ORF">UFOPK2171_00139</name>
    <name evidence="2" type="ORF">UFOPK2237_00389</name>
</gene>
<dbReference type="Gene3D" id="1.10.1510.20">
    <property type="entry name" value="Propanediol/glycerol dehydratase, small subunit"/>
    <property type="match status" value="1"/>
</dbReference>
<accession>A0A6J6KIX9</accession>
<dbReference type="InterPro" id="IPR003207">
    <property type="entry name" value="Ppandiol/glycerol_DeHydtase_su"/>
</dbReference>
<dbReference type="InterPro" id="IPR036091">
    <property type="entry name" value="Prodiol/glycerol_DeHase__sf_su"/>
</dbReference>
<dbReference type="SUPFAM" id="SSF47148">
    <property type="entry name" value="Diol dehydratase, gamma subunit"/>
    <property type="match status" value="1"/>
</dbReference>